<evidence type="ECO:0000256" key="1">
    <source>
        <dbReference type="ARBA" id="ARBA00004273"/>
    </source>
</evidence>
<dbReference type="PANTHER" id="PTHR31586:SF1">
    <property type="entry name" value="CYTOCHROME C OXIDASE ASSEMBLY PROTEIN COX20, MITOCHONDRIAL"/>
    <property type="match status" value="1"/>
</dbReference>
<feature type="region of interest" description="Disordered" evidence="10">
    <location>
        <begin position="1"/>
        <end position="43"/>
    </location>
</feature>
<dbReference type="Pfam" id="PF12597">
    <property type="entry name" value="Cox20"/>
    <property type="match status" value="1"/>
</dbReference>
<evidence type="ECO:0000256" key="10">
    <source>
        <dbReference type="SAM" id="MobiDB-lite"/>
    </source>
</evidence>
<feature type="transmembrane region" description="Helical" evidence="11">
    <location>
        <begin position="100"/>
        <end position="116"/>
    </location>
</feature>
<evidence type="ECO:0000313" key="13">
    <source>
        <dbReference type="Proteomes" id="UP000006310"/>
    </source>
</evidence>
<keyword evidence="6 11" id="KW-1133">Transmembrane helix</keyword>
<comment type="subcellular location">
    <subcellularLocation>
        <location evidence="1 9">Mitochondrion inner membrane</location>
    </subcellularLocation>
</comment>
<feature type="transmembrane region" description="Helical" evidence="11">
    <location>
        <begin position="75"/>
        <end position="94"/>
    </location>
</feature>
<evidence type="ECO:0000256" key="5">
    <source>
        <dbReference type="ARBA" id="ARBA00022792"/>
    </source>
</evidence>
<dbReference type="AlphaFoldDB" id="J7S2D3"/>
<dbReference type="GO" id="GO:0043069">
    <property type="term" value="P:negative regulation of programmed cell death"/>
    <property type="evidence" value="ECO:0007669"/>
    <property type="project" value="EnsemblFungi"/>
</dbReference>
<evidence type="ECO:0000256" key="9">
    <source>
        <dbReference type="PIRNR" id="PIRNR007871"/>
    </source>
</evidence>
<keyword evidence="4 11" id="KW-0812">Transmembrane</keyword>
<dbReference type="GeneID" id="34523739"/>
<dbReference type="PANTHER" id="PTHR31586">
    <property type="entry name" value="CYTOCHROME C OXIDASE PROTEIN 20"/>
    <property type="match status" value="1"/>
</dbReference>
<evidence type="ECO:0000256" key="7">
    <source>
        <dbReference type="ARBA" id="ARBA00023128"/>
    </source>
</evidence>
<evidence type="ECO:0000256" key="11">
    <source>
        <dbReference type="SAM" id="Phobius"/>
    </source>
</evidence>
<dbReference type="HOGENOM" id="CLU_125578_0_0_1"/>
<accession>J7S2D3</accession>
<dbReference type="Proteomes" id="UP000006310">
    <property type="component" value="Chromosome 1"/>
</dbReference>
<dbReference type="EMBL" id="HE978314">
    <property type="protein sequence ID" value="CCK68104.1"/>
    <property type="molecule type" value="Genomic_DNA"/>
</dbReference>
<dbReference type="GO" id="GO:0051082">
    <property type="term" value="F:unfolded protein binding"/>
    <property type="evidence" value="ECO:0007669"/>
    <property type="project" value="EnsemblFungi"/>
</dbReference>
<evidence type="ECO:0000256" key="2">
    <source>
        <dbReference type="ARBA" id="ARBA00009575"/>
    </source>
</evidence>
<sequence length="188" mass="20874">MTKEEDGSSGSSGSSYSKGQKILMRDTPPRFPHDADGAAPQGTSSRELFRTAWDGVSIEDFTLAKLATVPCFRDAVMVGFGGMVILGGVTLAYHRSAVRAANWATAGLLLGSVVGWEQCRLKRRRSFEIAQRAMATVRAKESTHARDYRLLGEGSVRNAKLKEEWDNHRNDATMETPQQGKSKWYKFW</sequence>
<protein>
    <recommendedName>
        <fullName evidence="3 9">Cytochrome c oxidase assembly protein COX20, mitochondrial</fullName>
    </recommendedName>
</protein>
<evidence type="ECO:0000313" key="12">
    <source>
        <dbReference type="EMBL" id="CCK68104.1"/>
    </source>
</evidence>
<evidence type="ECO:0000256" key="6">
    <source>
        <dbReference type="ARBA" id="ARBA00022989"/>
    </source>
</evidence>
<evidence type="ECO:0000256" key="8">
    <source>
        <dbReference type="ARBA" id="ARBA00023136"/>
    </source>
</evidence>
<comment type="similarity">
    <text evidence="2 9">Belongs to the COX20 family.</text>
</comment>
<evidence type="ECO:0000256" key="3">
    <source>
        <dbReference type="ARBA" id="ARBA00017689"/>
    </source>
</evidence>
<dbReference type="PIRSF" id="PIRSF007871">
    <property type="entry name" value="Cox20"/>
    <property type="match status" value="1"/>
</dbReference>
<dbReference type="OMA" id="IVGWEQC"/>
<reference evidence="12 13" key="1">
    <citation type="journal article" date="2011" name="Proc. Natl. Acad. Sci. U.S.A.">
        <title>Evolutionary erosion of yeast sex chromosomes by mating-type switching accidents.</title>
        <authorList>
            <person name="Gordon J.L."/>
            <person name="Armisen D."/>
            <person name="Proux-Wera E."/>
            <person name="Oheigeartaigh S.S."/>
            <person name="Byrne K.P."/>
            <person name="Wolfe K.H."/>
        </authorList>
    </citation>
    <scope>NUCLEOTIDE SEQUENCE [LARGE SCALE GENOMIC DNA]</scope>
    <source>
        <strain evidence="13">ATCC MYA-139 / BCRC 22969 / CBS 8797 / CCRC 22969 / KCTC 17520 / NBRC 10181 / NCYC 3082</strain>
    </source>
</reference>
<keyword evidence="5 9" id="KW-0999">Mitochondrion inner membrane</keyword>
<dbReference type="OrthoDB" id="14603at2759"/>
<organism evidence="12 13">
    <name type="scientific">Huiozyma naganishii (strain ATCC MYA-139 / BCRC 22969 / CBS 8797 / KCTC 17520 / NBRC 10181 / NCYC 3082 / Yp74L-3)</name>
    <name type="common">Yeast</name>
    <name type="synonym">Kazachstania naganishii</name>
    <dbReference type="NCBI Taxonomy" id="1071383"/>
    <lineage>
        <taxon>Eukaryota</taxon>
        <taxon>Fungi</taxon>
        <taxon>Dikarya</taxon>
        <taxon>Ascomycota</taxon>
        <taxon>Saccharomycotina</taxon>
        <taxon>Saccharomycetes</taxon>
        <taxon>Saccharomycetales</taxon>
        <taxon>Saccharomycetaceae</taxon>
        <taxon>Huiozyma</taxon>
    </lineage>
</organism>
<gene>
    <name evidence="12" type="primary">KNAG0A04270</name>
    <name evidence="12" type="ordered locus">KNAG_0A04270</name>
</gene>
<reference evidence="13" key="2">
    <citation type="submission" date="2012-08" db="EMBL/GenBank/DDBJ databases">
        <title>Genome sequence of Kazachstania naganishii.</title>
        <authorList>
            <person name="Gordon J.L."/>
            <person name="Armisen D."/>
            <person name="Proux-Wera E."/>
            <person name="OhEigeartaigh S.S."/>
            <person name="Byrne K.P."/>
            <person name="Wolfe K.H."/>
        </authorList>
    </citation>
    <scope>NUCLEOTIDE SEQUENCE [LARGE SCALE GENOMIC DNA]</scope>
    <source>
        <strain evidence="13">ATCC MYA-139 / BCRC 22969 / CBS 8797 / CCRC 22969 / KCTC 17520 / NBRC 10181 / NCYC 3082</strain>
    </source>
</reference>
<dbReference type="RefSeq" id="XP_022462350.1">
    <property type="nucleotide sequence ID" value="XM_022608597.1"/>
</dbReference>
<proteinExistence type="inferred from homology"/>
<comment type="function">
    <text evidence="9">Involved in the assembly of the cytochrome c oxidase complex.</text>
</comment>
<dbReference type="eggNOG" id="ENOG502S3BD">
    <property type="taxonomic scope" value="Eukaryota"/>
</dbReference>
<dbReference type="InterPro" id="IPR022533">
    <property type="entry name" value="Cox20"/>
</dbReference>
<name>J7S2D3_HUIN7</name>
<feature type="compositionally biased region" description="Low complexity" evidence="10">
    <location>
        <begin position="8"/>
        <end position="19"/>
    </location>
</feature>
<keyword evidence="8 9" id="KW-0472">Membrane</keyword>
<dbReference type="GO" id="GO:0005743">
    <property type="term" value="C:mitochondrial inner membrane"/>
    <property type="evidence" value="ECO:0007669"/>
    <property type="project" value="UniProtKB-SubCell"/>
</dbReference>
<dbReference type="KEGG" id="kng:KNAG_0A04270"/>
<keyword evidence="7 9" id="KW-0496">Mitochondrion</keyword>
<dbReference type="GO" id="GO:0033617">
    <property type="term" value="P:mitochondrial respiratory chain complex IV assembly"/>
    <property type="evidence" value="ECO:0007669"/>
    <property type="project" value="EnsemblFungi"/>
</dbReference>
<keyword evidence="13" id="KW-1185">Reference proteome</keyword>
<feature type="compositionally biased region" description="Basic and acidic residues" evidence="10">
    <location>
        <begin position="23"/>
        <end position="36"/>
    </location>
</feature>
<evidence type="ECO:0000256" key="4">
    <source>
        <dbReference type="ARBA" id="ARBA00022692"/>
    </source>
</evidence>